<feature type="region of interest" description="Disordered" evidence="3">
    <location>
        <begin position="910"/>
        <end position="1041"/>
    </location>
</feature>
<reference evidence="6 7" key="1">
    <citation type="submission" date="2016-06" db="EMBL/GenBank/DDBJ databases">
        <title>Evolution of pathogenesis and genome organization in the Tremellales.</title>
        <authorList>
            <person name="Cuomo C."/>
            <person name="Litvintseva A."/>
            <person name="Heitman J."/>
            <person name="Chen Y."/>
            <person name="Sun S."/>
            <person name="Springer D."/>
            <person name="Dromer F."/>
            <person name="Young S."/>
            <person name="Zeng Q."/>
            <person name="Chapman S."/>
            <person name="Gujja S."/>
            <person name="Saif S."/>
            <person name="Birren B."/>
        </authorList>
    </citation>
    <scope>NUCLEOTIDE SEQUENCE [LARGE SCALE GENOMIC DNA]</scope>
    <source>
        <strain evidence="6 7">ATCC 28783</strain>
    </source>
</reference>
<dbReference type="SUPFAM" id="SSF117281">
    <property type="entry name" value="Kelch motif"/>
    <property type="match status" value="1"/>
</dbReference>
<dbReference type="STRING" id="5217.A0A4Q1BAF0"/>
<keyword evidence="4" id="KW-1133">Transmembrane helix</keyword>
<gene>
    <name evidence="6" type="ORF">M231_06990</name>
</gene>
<feature type="transmembrane region" description="Helical" evidence="4">
    <location>
        <begin position="448"/>
        <end position="469"/>
    </location>
</feature>
<dbReference type="OrthoDB" id="432528at2759"/>
<feature type="compositionally biased region" description="Acidic residues" evidence="3">
    <location>
        <begin position="647"/>
        <end position="658"/>
    </location>
</feature>
<dbReference type="EMBL" id="SDIL01000123">
    <property type="protein sequence ID" value="RXK35749.1"/>
    <property type="molecule type" value="Genomic_DNA"/>
</dbReference>
<keyword evidence="5" id="KW-0732">Signal</keyword>
<feature type="compositionally biased region" description="Polar residues" evidence="3">
    <location>
        <begin position="589"/>
        <end position="605"/>
    </location>
</feature>
<name>A0A4Q1BAF0_TREME</name>
<feature type="compositionally biased region" description="Basic and acidic residues" evidence="3">
    <location>
        <begin position="500"/>
        <end position="515"/>
    </location>
</feature>
<feature type="region of interest" description="Disordered" evidence="3">
    <location>
        <begin position="624"/>
        <end position="672"/>
    </location>
</feature>
<feature type="region of interest" description="Disordered" evidence="3">
    <location>
        <begin position="582"/>
        <end position="610"/>
    </location>
</feature>
<feature type="compositionally biased region" description="Polar residues" evidence="3">
    <location>
        <begin position="629"/>
        <end position="646"/>
    </location>
</feature>
<dbReference type="InterPro" id="IPR006652">
    <property type="entry name" value="Kelch_1"/>
</dbReference>
<protein>
    <recommendedName>
        <fullName evidence="8">Galactose oxidase</fullName>
    </recommendedName>
</protein>
<evidence type="ECO:0000313" key="6">
    <source>
        <dbReference type="EMBL" id="RXK35749.1"/>
    </source>
</evidence>
<dbReference type="PANTHER" id="PTHR46093:SF18">
    <property type="entry name" value="FIBRONECTIN TYPE-III DOMAIN-CONTAINING PROTEIN"/>
    <property type="match status" value="1"/>
</dbReference>
<accession>A0A4Q1BAF0</accession>
<dbReference type="PANTHER" id="PTHR46093">
    <property type="entry name" value="ACYL-COA-BINDING DOMAIN-CONTAINING PROTEIN 5"/>
    <property type="match status" value="1"/>
</dbReference>
<organism evidence="6 7">
    <name type="scientific">Tremella mesenterica</name>
    <name type="common">Jelly fungus</name>
    <dbReference type="NCBI Taxonomy" id="5217"/>
    <lineage>
        <taxon>Eukaryota</taxon>
        <taxon>Fungi</taxon>
        <taxon>Dikarya</taxon>
        <taxon>Basidiomycota</taxon>
        <taxon>Agaricomycotina</taxon>
        <taxon>Tremellomycetes</taxon>
        <taxon>Tremellales</taxon>
        <taxon>Tremellaceae</taxon>
        <taxon>Tremella</taxon>
    </lineage>
</organism>
<evidence type="ECO:0000256" key="4">
    <source>
        <dbReference type="SAM" id="Phobius"/>
    </source>
</evidence>
<keyword evidence="7" id="KW-1185">Reference proteome</keyword>
<feature type="compositionally biased region" description="Polar residues" evidence="3">
    <location>
        <begin position="964"/>
        <end position="980"/>
    </location>
</feature>
<feature type="region of interest" description="Disordered" evidence="3">
    <location>
        <begin position="368"/>
        <end position="440"/>
    </location>
</feature>
<dbReference type="SMART" id="SM00612">
    <property type="entry name" value="Kelch"/>
    <property type="match status" value="2"/>
</dbReference>
<keyword evidence="2" id="KW-0677">Repeat</keyword>
<sequence length="1061" mass="113005">MIFLLVGAASVPGTRAVYTMIPRWGHATTFIPSPPTLLIQGGKTDPTGDYTYTSAPNSADVIVLPLSDTFSTSSAPFNLVSSSTAPTYAWHCLSPLQQTSGQWSLLSFGGDGGPTEAVQTLSDSAWQLSIPSDFSSLSATHESAGWGGQPQRRIYHSCAATQQGGKVYITGGMRDDGSGMTFADTFVFDPSSSTFNSFPGLPQGLFHHVSALMPNGTLVVLGGTYTSTQTSNPTLLPLTTIYVLDTTAPSPVWDSRSLSGTVPSGRRGASGALVDNGEKLYIFGGVDAALNEVLSDAWTLDLTSLQWTQISSSGAGPSGRYDHSTVAVGGDQVAIFGGYGSEGPADTALYIFNTASGVWQSNFALSTSSNTPGSNGDSASAKQPTPTANVSTSPNSAGSNKTPVDTKTSDQITKGGSVIDTQGTATSSTTPSDGNHSGHSSLNTSDKIAIAIGIIAALLAAIALFFIFCRRHRKRIARQNDFVRTFLSSQPSSGSVRPYGTREKGGPGLLDDEKLSPSSPDRSDLAGLGMGVVNARMRQLSSIFGYPHTQRDAYAEVSDNVPETSMLSRMPTKKVGEGIRLIGPREPRTSSQLFPSRLSGPSKQRASMPAIKEPRIDMLHDEDRPASWQVPTSPSKWKSASSLLSTETDEEDDGDPFEDISPPKLIPGGPVPTPRGSVLYFQNPFNDNIITENEPRSRPMSPEWRLPEVDSEPLNLNLLTAPIGSYSDGSLPSNRSRYSALMSDAEEGTIHHAAFICRGNARIVSPSPPEIPYQPVKRTESFFRRMAAGGITSLLPSKPIKRNTLEIRDPAPEPSLWPVLSHDIPVPDSAQIEQNHNRIYPPSSFSLALPHDETDMNHGKGPSLSSVHSARSMRDMVVVRREASSSEGTEAVIEMTSPAMTEETSRQITFTPPFSSHDVHSPIELPSSPIQSDVKQEDSKRIEIISPMKSMMRSKTPPGAPESPGSTSSPNKRYSVSGTSPVVLPGTRRPVREVVNSINKRAGSTPTPAALFSPVSTYSAPSSPSKPTGTGVSAPRTTRTTYEAVKRVPLTVANPDKRVGN</sequence>
<evidence type="ECO:0000256" key="3">
    <source>
        <dbReference type="SAM" id="MobiDB-lite"/>
    </source>
</evidence>
<dbReference type="InterPro" id="IPR015915">
    <property type="entry name" value="Kelch-typ_b-propeller"/>
</dbReference>
<feature type="compositionally biased region" description="Polar residues" evidence="3">
    <location>
        <begin position="1014"/>
        <end position="1041"/>
    </location>
</feature>
<dbReference type="Proteomes" id="UP000289152">
    <property type="component" value="Unassembled WGS sequence"/>
</dbReference>
<evidence type="ECO:0008006" key="8">
    <source>
        <dbReference type="Google" id="ProtNLM"/>
    </source>
</evidence>
<dbReference type="Pfam" id="PF24681">
    <property type="entry name" value="Kelch_KLHDC2_KLHL20_DRC7"/>
    <property type="match status" value="1"/>
</dbReference>
<dbReference type="Gene3D" id="2.120.10.80">
    <property type="entry name" value="Kelch-type beta propeller"/>
    <property type="match status" value="2"/>
</dbReference>
<evidence type="ECO:0000313" key="7">
    <source>
        <dbReference type="Proteomes" id="UP000289152"/>
    </source>
</evidence>
<dbReference type="AlphaFoldDB" id="A0A4Q1BAF0"/>
<proteinExistence type="predicted"/>
<keyword evidence="1" id="KW-0880">Kelch repeat</keyword>
<keyword evidence="4" id="KW-0472">Membrane</keyword>
<evidence type="ECO:0000256" key="1">
    <source>
        <dbReference type="ARBA" id="ARBA00022441"/>
    </source>
</evidence>
<feature type="chain" id="PRO_5020337190" description="Galactose oxidase" evidence="5">
    <location>
        <begin position="17"/>
        <end position="1061"/>
    </location>
</feature>
<keyword evidence="4" id="KW-0812">Transmembrane</keyword>
<evidence type="ECO:0000256" key="5">
    <source>
        <dbReference type="SAM" id="SignalP"/>
    </source>
</evidence>
<feature type="compositionally biased region" description="Polar residues" evidence="3">
    <location>
        <begin position="996"/>
        <end position="1007"/>
    </location>
</feature>
<feature type="signal peptide" evidence="5">
    <location>
        <begin position="1"/>
        <end position="16"/>
    </location>
</feature>
<evidence type="ECO:0000256" key="2">
    <source>
        <dbReference type="ARBA" id="ARBA00022737"/>
    </source>
</evidence>
<dbReference type="InParanoid" id="A0A4Q1BAF0"/>
<comment type="caution">
    <text evidence="6">The sequence shown here is derived from an EMBL/GenBank/DDBJ whole genome shotgun (WGS) entry which is preliminary data.</text>
</comment>
<feature type="compositionally biased region" description="Basic and acidic residues" evidence="3">
    <location>
        <begin position="934"/>
        <end position="943"/>
    </location>
</feature>
<feature type="region of interest" description="Disordered" evidence="3">
    <location>
        <begin position="488"/>
        <end position="526"/>
    </location>
</feature>
<dbReference type="VEuPathDB" id="FungiDB:TREMEDRAFT_70988"/>